<gene>
    <name evidence="2" type="ORF">OFLC_LOCUS3479</name>
</gene>
<dbReference type="PANTHER" id="PTHR13167:SF25">
    <property type="entry name" value="PIEZO-TYPE MECHANOSENSITIVE ION CHANNEL COMPONENT"/>
    <property type="match status" value="1"/>
</dbReference>
<evidence type="ECO:0000313" key="3">
    <source>
        <dbReference type="Proteomes" id="UP000267606"/>
    </source>
</evidence>
<organism evidence="4">
    <name type="scientific">Onchocerca flexuosa</name>
    <dbReference type="NCBI Taxonomy" id="387005"/>
    <lineage>
        <taxon>Eukaryota</taxon>
        <taxon>Metazoa</taxon>
        <taxon>Ecdysozoa</taxon>
        <taxon>Nematoda</taxon>
        <taxon>Chromadorea</taxon>
        <taxon>Rhabditida</taxon>
        <taxon>Spirurina</taxon>
        <taxon>Spiruromorpha</taxon>
        <taxon>Filarioidea</taxon>
        <taxon>Onchocercidae</taxon>
        <taxon>Onchocerca</taxon>
    </lineage>
</organism>
<reference evidence="2 3" key="2">
    <citation type="submission" date="2018-11" db="EMBL/GenBank/DDBJ databases">
        <authorList>
            <consortium name="Pathogen Informatics"/>
        </authorList>
    </citation>
    <scope>NUCLEOTIDE SEQUENCE [LARGE SCALE GENOMIC DNA]</scope>
</reference>
<dbReference type="EMBL" id="UZAJ01002331">
    <property type="protein sequence ID" value="VDO36650.1"/>
    <property type="molecule type" value="Genomic_DNA"/>
</dbReference>
<evidence type="ECO:0000256" key="1">
    <source>
        <dbReference type="SAM" id="Phobius"/>
    </source>
</evidence>
<dbReference type="AlphaFoldDB" id="A0A183H7L7"/>
<keyword evidence="3" id="KW-1185">Reference proteome</keyword>
<dbReference type="GO" id="GO:0042391">
    <property type="term" value="P:regulation of membrane potential"/>
    <property type="evidence" value="ECO:0007669"/>
    <property type="project" value="TreeGrafter"/>
</dbReference>
<dbReference type="GO" id="GO:0071260">
    <property type="term" value="P:cellular response to mechanical stimulus"/>
    <property type="evidence" value="ECO:0007669"/>
    <property type="project" value="TreeGrafter"/>
</dbReference>
<keyword evidence="1" id="KW-0472">Membrane</keyword>
<dbReference type="PANTHER" id="PTHR13167">
    <property type="entry name" value="PIEZO-TYPE MECHANOSENSITIVE ION CHANNEL COMPONENT"/>
    <property type="match status" value="1"/>
</dbReference>
<keyword evidence="1" id="KW-0812">Transmembrane</keyword>
<accession>A0A183H7L7</accession>
<dbReference type="InterPro" id="IPR027272">
    <property type="entry name" value="Piezo"/>
</dbReference>
<dbReference type="Proteomes" id="UP000267606">
    <property type="component" value="Unassembled WGS sequence"/>
</dbReference>
<proteinExistence type="predicted"/>
<keyword evidence="1" id="KW-1133">Transmembrane helix</keyword>
<evidence type="ECO:0000313" key="2">
    <source>
        <dbReference type="EMBL" id="VDO36650.1"/>
    </source>
</evidence>
<dbReference type="STRING" id="387005.A0A183H7L7"/>
<sequence length="134" mass="15572">MYGVRYNKKLPTLPFPDVDCTNADKGIRSFVKFYTNFILYKFSYEVYMTLVLLSAVVASNIISLLSVIGLVLCLLVDRWRIRRIFLIFVCYHLVVFVYSLLAYIGPIPGECYYGKGILYYPIVRLSNRDITKNK</sequence>
<dbReference type="WBParaSite" id="OFLC_0000347801-mRNA-1">
    <property type="protein sequence ID" value="OFLC_0000347801-mRNA-1"/>
    <property type="gene ID" value="OFLC_0000347801"/>
</dbReference>
<dbReference type="GO" id="GO:0008381">
    <property type="term" value="F:mechanosensitive monoatomic ion channel activity"/>
    <property type="evidence" value="ECO:0007669"/>
    <property type="project" value="InterPro"/>
</dbReference>
<name>A0A183H7L7_9BILA</name>
<dbReference type="GO" id="GO:0005261">
    <property type="term" value="F:monoatomic cation channel activity"/>
    <property type="evidence" value="ECO:0007669"/>
    <property type="project" value="TreeGrafter"/>
</dbReference>
<protein>
    <submittedName>
        <fullName evidence="4">Integral membrane protein</fullName>
    </submittedName>
</protein>
<dbReference type="GO" id="GO:0050982">
    <property type="term" value="P:detection of mechanical stimulus"/>
    <property type="evidence" value="ECO:0007669"/>
    <property type="project" value="TreeGrafter"/>
</dbReference>
<feature type="transmembrane region" description="Helical" evidence="1">
    <location>
        <begin position="46"/>
        <end position="72"/>
    </location>
</feature>
<feature type="transmembrane region" description="Helical" evidence="1">
    <location>
        <begin position="84"/>
        <end position="104"/>
    </location>
</feature>
<reference evidence="4" key="1">
    <citation type="submission" date="2016-06" db="UniProtKB">
        <authorList>
            <consortium name="WormBaseParasite"/>
        </authorList>
    </citation>
    <scope>IDENTIFICATION</scope>
</reference>
<evidence type="ECO:0000313" key="4">
    <source>
        <dbReference type="WBParaSite" id="OFLC_0000347801-mRNA-1"/>
    </source>
</evidence>
<dbReference type="GO" id="GO:0005886">
    <property type="term" value="C:plasma membrane"/>
    <property type="evidence" value="ECO:0007669"/>
    <property type="project" value="TreeGrafter"/>
</dbReference>